<name>A0A6J6KIM0_9ZZZZ</name>
<reference evidence="1" key="1">
    <citation type="submission" date="2020-05" db="EMBL/GenBank/DDBJ databases">
        <authorList>
            <person name="Chiriac C."/>
            <person name="Salcher M."/>
            <person name="Ghai R."/>
            <person name="Kavagutti S V."/>
        </authorList>
    </citation>
    <scope>NUCLEOTIDE SEQUENCE</scope>
</reference>
<protein>
    <submittedName>
        <fullName evidence="1">Unannotated protein</fullName>
    </submittedName>
</protein>
<dbReference type="AlphaFoldDB" id="A0A6J6KIM0"/>
<proteinExistence type="predicted"/>
<organism evidence="1">
    <name type="scientific">freshwater metagenome</name>
    <dbReference type="NCBI Taxonomy" id="449393"/>
    <lineage>
        <taxon>unclassified sequences</taxon>
        <taxon>metagenomes</taxon>
        <taxon>ecological metagenomes</taxon>
    </lineage>
</organism>
<gene>
    <name evidence="1" type="ORF">UFOPK2169_00624</name>
</gene>
<accession>A0A6J6KIM0</accession>
<dbReference type="EMBL" id="CAEZWE010000019">
    <property type="protein sequence ID" value="CAB4648898.1"/>
    <property type="molecule type" value="Genomic_DNA"/>
</dbReference>
<evidence type="ECO:0000313" key="1">
    <source>
        <dbReference type="EMBL" id="CAB4648898.1"/>
    </source>
</evidence>
<sequence length="63" mass="6619">MTRARTPIFNVRPDNFDVLAEVLLLTEFTSGAGGGNVSEAVALTSGDTDSDCEVSFPWLDGVG</sequence>